<feature type="compositionally biased region" description="Polar residues" evidence="1">
    <location>
        <begin position="84"/>
        <end position="95"/>
    </location>
</feature>
<organism evidence="2">
    <name type="scientific">Schistocephalus solidus</name>
    <name type="common">Tapeworm</name>
    <dbReference type="NCBI Taxonomy" id="70667"/>
    <lineage>
        <taxon>Eukaryota</taxon>
        <taxon>Metazoa</taxon>
        <taxon>Spiralia</taxon>
        <taxon>Lophotrochozoa</taxon>
        <taxon>Platyhelminthes</taxon>
        <taxon>Cestoda</taxon>
        <taxon>Eucestoda</taxon>
        <taxon>Diphyllobothriidea</taxon>
        <taxon>Diphyllobothriidae</taxon>
        <taxon>Schistocephalus</taxon>
    </lineage>
</organism>
<feature type="region of interest" description="Disordered" evidence="1">
    <location>
        <begin position="70"/>
        <end position="153"/>
    </location>
</feature>
<gene>
    <name evidence="2" type="ORF">TR96168</name>
</gene>
<sequence>MVSAAARPIDSALSPPGWSTFELRTRSAICPPPCVSPFSAVTAAAVNIGNINSNADPTNTAVRTYLKADPGVSPSSGCPRWSLSPVTPRTSSQLSVPHRGRMRGSNRNSSANCFAFSPSSSSPTFSTSDNEHRRSFRGMKSSTSSSSPASYSQHGSLVGLVTSENLKVICSCASIKCDSINVTPAHSILTDSSQLPTDDFETPSSFCQSRREVENQRVSRRSLLRSFSRNLSWFPFKTSHRSKSPSSPDTNPRLGSKPTDPDVPLLWRAPPQQMEYPNSGCNLPAPSIPLCWNSKTSAVQPPPNRNPFANQVTSPIPRR</sequence>
<feature type="region of interest" description="Disordered" evidence="1">
    <location>
        <begin position="294"/>
        <end position="319"/>
    </location>
</feature>
<feature type="compositionally biased region" description="Polar residues" evidence="1">
    <location>
        <begin position="307"/>
        <end position="319"/>
    </location>
</feature>
<evidence type="ECO:0000313" key="2">
    <source>
        <dbReference type="EMBL" id="JAP42620.1"/>
    </source>
</evidence>
<dbReference type="EMBL" id="GEEE01020605">
    <property type="protein sequence ID" value="JAP42620.1"/>
    <property type="molecule type" value="Transcribed_RNA"/>
</dbReference>
<feature type="compositionally biased region" description="Polar residues" evidence="1">
    <location>
        <begin position="190"/>
        <end position="208"/>
    </location>
</feature>
<feature type="region of interest" description="Disordered" evidence="1">
    <location>
        <begin position="190"/>
        <end position="212"/>
    </location>
</feature>
<feature type="compositionally biased region" description="Low complexity" evidence="1">
    <location>
        <begin position="138"/>
        <end position="153"/>
    </location>
</feature>
<feature type="compositionally biased region" description="Low complexity" evidence="1">
    <location>
        <begin position="105"/>
        <end position="128"/>
    </location>
</feature>
<name>A0A0X3NU34_SCHSO</name>
<dbReference type="AlphaFoldDB" id="A0A0X3NU34"/>
<accession>A0A0X3NU34</accession>
<proteinExistence type="predicted"/>
<evidence type="ECO:0000256" key="1">
    <source>
        <dbReference type="SAM" id="MobiDB-lite"/>
    </source>
</evidence>
<reference evidence="2" key="1">
    <citation type="submission" date="2016-01" db="EMBL/GenBank/DDBJ databases">
        <title>Reference transcriptome for the parasite Schistocephalus solidus: insights into the molecular evolution of parasitism.</title>
        <authorList>
            <person name="Hebert F.O."/>
            <person name="Grambauer S."/>
            <person name="Barber I."/>
            <person name="Landry C.R."/>
            <person name="Aubin-Horth N."/>
        </authorList>
    </citation>
    <scope>NUCLEOTIDE SEQUENCE</scope>
</reference>
<feature type="region of interest" description="Disordered" evidence="1">
    <location>
        <begin position="238"/>
        <end position="281"/>
    </location>
</feature>
<protein>
    <submittedName>
        <fullName evidence="2">Uncharacterized protein</fullName>
    </submittedName>
</protein>